<dbReference type="EMBL" id="PDCK01000041">
    <property type="protein sequence ID" value="PRQ44107.1"/>
    <property type="molecule type" value="Genomic_DNA"/>
</dbReference>
<organism evidence="3 4">
    <name type="scientific">Rosa chinensis</name>
    <name type="common">China rose</name>
    <dbReference type="NCBI Taxonomy" id="74649"/>
    <lineage>
        <taxon>Eukaryota</taxon>
        <taxon>Viridiplantae</taxon>
        <taxon>Streptophyta</taxon>
        <taxon>Embryophyta</taxon>
        <taxon>Tracheophyta</taxon>
        <taxon>Spermatophyta</taxon>
        <taxon>Magnoliopsida</taxon>
        <taxon>eudicotyledons</taxon>
        <taxon>Gunneridae</taxon>
        <taxon>Pentapetalae</taxon>
        <taxon>rosids</taxon>
        <taxon>fabids</taxon>
        <taxon>Rosales</taxon>
        <taxon>Rosaceae</taxon>
        <taxon>Rosoideae</taxon>
        <taxon>Rosoideae incertae sedis</taxon>
        <taxon>Rosa</taxon>
    </lineage>
</organism>
<keyword evidence="4" id="KW-1185">Reference proteome</keyword>
<dbReference type="Proteomes" id="UP000238479">
    <property type="component" value="Chromosome 3"/>
</dbReference>
<name>A0A2P6RCF0_ROSCH</name>
<feature type="compositionally biased region" description="Pro residues" evidence="1">
    <location>
        <begin position="177"/>
        <end position="191"/>
    </location>
</feature>
<dbReference type="InterPro" id="IPR045884">
    <property type="entry name" value="At5g59350-like"/>
</dbReference>
<gene>
    <name evidence="3" type="ORF">RchiOBHm_Chr3g0475571</name>
</gene>
<reference evidence="3 4" key="1">
    <citation type="journal article" date="2018" name="Nat. Genet.">
        <title>The Rosa genome provides new insights in the design of modern roses.</title>
        <authorList>
            <person name="Bendahmane M."/>
        </authorList>
    </citation>
    <scope>NUCLEOTIDE SEQUENCE [LARGE SCALE GENOMIC DNA]</scope>
    <source>
        <strain evidence="4">cv. Old Blush</strain>
    </source>
</reference>
<feature type="region of interest" description="Disordered" evidence="1">
    <location>
        <begin position="171"/>
        <end position="191"/>
    </location>
</feature>
<dbReference type="STRING" id="74649.A0A2P6RCF0"/>
<feature type="transmembrane region" description="Helical" evidence="2">
    <location>
        <begin position="12"/>
        <end position="33"/>
    </location>
</feature>
<keyword evidence="2" id="KW-1133">Transmembrane helix</keyword>
<comment type="caution">
    <text evidence="3">The sequence shown here is derived from an EMBL/GenBank/DDBJ whole genome shotgun (WGS) entry which is preliminary data.</text>
</comment>
<dbReference type="PANTHER" id="PTHR34054:SF4">
    <property type="entry name" value="PROTEIN, PUTATIVE-RELATED"/>
    <property type="match status" value="1"/>
</dbReference>
<evidence type="ECO:0000313" key="3">
    <source>
        <dbReference type="EMBL" id="PRQ44107.1"/>
    </source>
</evidence>
<evidence type="ECO:0000256" key="1">
    <source>
        <dbReference type="SAM" id="MobiDB-lite"/>
    </source>
</evidence>
<accession>A0A2P6RCF0</accession>
<proteinExistence type="predicted"/>
<dbReference type="Gramene" id="PRQ44107">
    <property type="protein sequence ID" value="PRQ44107"/>
    <property type="gene ID" value="RchiOBHm_Chr3g0475571"/>
</dbReference>
<dbReference type="OMA" id="DDVFKWQ"/>
<evidence type="ECO:0000256" key="2">
    <source>
        <dbReference type="SAM" id="Phobius"/>
    </source>
</evidence>
<evidence type="ECO:0000313" key="4">
    <source>
        <dbReference type="Proteomes" id="UP000238479"/>
    </source>
</evidence>
<keyword evidence="2" id="KW-0812">Transmembrane</keyword>
<dbReference type="AlphaFoldDB" id="A0A2P6RCF0"/>
<protein>
    <submittedName>
        <fullName evidence="3">Uncharacterized protein</fullName>
    </submittedName>
</protein>
<sequence>MNGGLSKLGTALTLVFAVFLLVGLVGQIFYILWRRRKLHNRSLPYETDSVLPVDSASSHCSGLFSFFLCWKNQSRIEPQEARHNVPPTNRNELQELEDIIKWQALYGSSRLLFTIEEGEREGLDSETTYSSCAEKEVVKTTTKVYLEECYGEPDVAVTIVNIEMDEAFTTPLETPCASPPYYTPSPSPTRE</sequence>
<keyword evidence="2" id="KW-0472">Membrane</keyword>
<dbReference type="PANTHER" id="PTHR34054">
    <property type="entry name" value="EXPRESSED PROTEIN"/>
    <property type="match status" value="1"/>
</dbReference>
<dbReference type="OrthoDB" id="784633at2759"/>